<evidence type="ECO:0000313" key="2">
    <source>
        <dbReference type="Proteomes" id="UP000193431"/>
    </source>
</evidence>
<dbReference type="AlphaFoldDB" id="A0A1W6MJ11"/>
<dbReference type="Gene3D" id="3.10.450.50">
    <property type="match status" value="1"/>
</dbReference>
<accession>A0A1W6MJ11</accession>
<gene>
    <name evidence="1" type="ORF">BST97_05975</name>
</gene>
<evidence type="ECO:0000313" key="1">
    <source>
        <dbReference type="EMBL" id="ARN77573.1"/>
    </source>
</evidence>
<reference evidence="1 2" key="1">
    <citation type="submission" date="2016-11" db="EMBL/GenBank/DDBJ databases">
        <title>Trade-off between light-utilization and light-protection in marine flavobacteria.</title>
        <authorList>
            <person name="Kumagai Y."/>
        </authorList>
    </citation>
    <scope>NUCLEOTIDE SEQUENCE [LARGE SCALE GENOMIC DNA]</scope>
    <source>
        <strain evidence="1 2">JCM 13191</strain>
    </source>
</reference>
<dbReference type="SUPFAM" id="SSF54427">
    <property type="entry name" value="NTF2-like"/>
    <property type="match status" value="1"/>
</dbReference>
<proteinExistence type="predicted"/>
<protein>
    <recommendedName>
        <fullName evidence="3">DUF4440 domain-containing protein</fullName>
    </recommendedName>
</protein>
<dbReference type="InterPro" id="IPR032710">
    <property type="entry name" value="NTF2-like_dom_sf"/>
</dbReference>
<dbReference type="Proteomes" id="UP000193431">
    <property type="component" value="Chromosome"/>
</dbReference>
<keyword evidence="2" id="KW-1185">Reference proteome</keyword>
<organism evidence="1 2">
    <name type="scientific">Nonlabens spongiae</name>
    <dbReference type="NCBI Taxonomy" id="331648"/>
    <lineage>
        <taxon>Bacteria</taxon>
        <taxon>Pseudomonadati</taxon>
        <taxon>Bacteroidota</taxon>
        <taxon>Flavobacteriia</taxon>
        <taxon>Flavobacteriales</taxon>
        <taxon>Flavobacteriaceae</taxon>
        <taxon>Nonlabens</taxon>
    </lineage>
</organism>
<dbReference type="EMBL" id="CP019344">
    <property type="protein sequence ID" value="ARN77573.1"/>
    <property type="molecule type" value="Genomic_DNA"/>
</dbReference>
<evidence type="ECO:0008006" key="3">
    <source>
        <dbReference type="Google" id="ProtNLM"/>
    </source>
</evidence>
<name>A0A1W6MJ11_9FLAO</name>
<dbReference type="RefSeq" id="WP_085766373.1">
    <property type="nucleotide sequence ID" value="NZ_CP019344.1"/>
</dbReference>
<dbReference type="STRING" id="331648.BST97_05975"/>
<sequence length="154" mass="17590">MKKHLLTVIFMVLAFAKAYPQQTDKPISQITDPKEIVQEFFEKFHEQDTTSLKTMFLPEAQLHSLLKRGNQLKPSHDNINSFLKGIASIPETVKFEEQLGELQVLKTVNTATVSMPYTFMVNGQKSHSGTNIFVMLRTREGWKISSIADSRVYN</sequence>
<dbReference type="OrthoDB" id="117186at2"/>